<accession>A0A3A9K7X2</accession>
<dbReference type="AlphaFoldDB" id="A0A3A9K7X2"/>
<dbReference type="InterPro" id="IPR016181">
    <property type="entry name" value="Acyl_CoA_acyltransferase"/>
</dbReference>
<dbReference type="SUPFAM" id="SSF55729">
    <property type="entry name" value="Acyl-CoA N-acyltransferases (Nat)"/>
    <property type="match status" value="1"/>
</dbReference>
<reference evidence="2 3" key="1">
    <citation type="submission" date="2017-10" db="EMBL/GenBank/DDBJ databases">
        <title>Bacillus sp. nov., a halophilic bacterium isolated from a Keqin Lake.</title>
        <authorList>
            <person name="Wang H."/>
        </authorList>
    </citation>
    <scope>NUCLEOTIDE SEQUENCE [LARGE SCALE GENOMIC DNA]</scope>
    <source>
        <strain evidence="2 3">KCTC 13187</strain>
    </source>
</reference>
<dbReference type="EMBL" id="PDOE01000012">
    <property type="protein sequence ID" value="RKL65753.1"/>
    <property type="molecule type" value="Genomic_DNA"/>
</dbReference>
<sequence>MLNEEWKYRDFLITKDKNDLDINVIYNFLSKESYWSKGISMDEVVKSIRNSALCFGMYHVNHYNEKTLIGFARVISDLVTFAYLTDVFVIKEYRSQGLGKWLIQTITDYHELDIRRIMLSTDDGHSLYSEYGFEALDKPNVFMQIKGKGAI</sequence>
<dbReference type="Pfam" id="PF00583">
    <property type="entry name" value="Acetyltransf_1"/>
    <property type="match status" value="1"/>
</dbReference>
<dbReference type="Gene3D" id="3.40.630.30">
    <property type="match status" value="1"/>
</dbReference>
<proteinExistence type="predicted"/>
<dbReference type="Proteomes" id="UP000281498">
    <property type="component" value="Unassembled WGS sequence"/>
</dbReference>
<dbReference type="CDD" id="cd04301">
    <property type="entry name" value="NAT_SF"/>
    <property type="match status" value="1"/>
</dbReference>
<dbReference type="OrthoDB" id="3216107at2"/>
<keyword evidence="3" id="KW-1185">Reference proteome</keyword>
<dbReference type="InterPro" id="IPR053144">
    <property type="entry name" value="Acetyltransferase_Butenolide"/>
</dbReference>
<name>A0A3A9K7X2_9BACI</name>
<dbReference type="PANTHER" id="PTHR43233">
    <property type="entry name" value="FAMILY N-ACETYLTRANSFERASE, PUTATIVE (AFU_ORTHOLOGUE AFUA_6G03350)-RELATED"/>
    <property type="match status" value="1"/>
</dbReference>
<dbReference type="PANTHER" id="PTHR43233:SF1">
    <property type="entry name" value="FAMILY N-ACETYLTRANSFERASE, PUTATIVE (AFU_ORTHOLOGUE AFUA_6G03350)-RELATED"/>
    <property type="match status" value="1"/>
</dbReference>
<organism evidence="2 3">
    <name type="scientific">Salipaludibacillus neizhouensis</name>
    <dbReference type="NCBI Taxonomy" id="885475"/>
    <lineage>
        <taxon>Bacteria</taxon>
        <taxon>Bacillati</taxon>
        <taxon>Bacillota</taxon>
        <taxon>Bacilli</taxon>
        <taxon>Bacillales</taxon>
        <taxon>Bacillaceae</taxon>
    </lineage>
</organism>
<dbReference type="RefSeq" id="WP_110937800.1">
    <property type="nucleotide sequence ID" value="NZ_KZ614147.1"/>
</dbReference>
<comment type="caution">
    <text evidence="2">The sequence shown here is derived from an EMBL/GenBank/DDBJ whole genome shotgun (WGS) entry which is preliminary data.</text>
</comment>
<evidence type="ECO:0000313" key="3">
    <source>
        <dbReference type="Proteomes" id="UP000281498"/>
    </source>
</evidence>
<gene>
    <name evidence="2" type="ORF">CR203_19085</name>
</gene>
<evidence type="ECO:0000313" key="2">
    <source>
        <dbReference type="EMBL" id="RKL65753.1"/>
    </source>
</evidence>
<protein>
    <submittedName>
        <fullName evidence="2">GNAT family N-acetyltransferase</fullName>
    </submittedName>
</protein>
<dbReference type="InterPro" id="IPR000182">
    <property type="entry name" value="GNAT_dom"/>
</dbReference>
<feature type="domain" description="N-acetyltransferase" evidence="1">
    <location>
        <begin position="12"/>
        <end position="151"/>
    </location>
</feature>
<evidence type="ECO:0000259" key="1">
    <source>
        <dbReference type="PROSITE" id="PS51186"/>
    </source>
</evidence>
<keyword evidence="2" id="KW-0808">Transferase</keyword>
<dbReference type="GO" id="GO:0016747">
    <property type="term" value="F:acyltransferase activity, transferring groups other than amino-acyl groups"/>
    <property type="evidence" value="ECO:0007669"/>
    <property type="project" value="InterPro"/>
</dbReference>
<dbReference type="PROSITE" id="PS51186">
    <property type="entry name" value="GNAT"/>
    <property type="match status" value="1"/>
</dbReference>